<dbReference type="SUPFAM" id="SSF51045">
    <property type="entry name" value="WW domain"/>
    <property type="match status" value="1"/>
</dbReference>
<comment type="caution">
    <text evidence="5">The sequence shown here is derived from an EMBL/GenBank/DDBJ whole genome shotgun (WGS) entry which is preliminary data.</text>
</comment>
<dbReference type="Gene3D" id="2.20.70.10">
    <property type="match status" value="1"/>
</dbReference>
<dbReference type="Gene3D" id="1.10.238.10">
    <property type="entry name" value="EF-hand"/>
    <property type="match status" value="2"/>
</dbReference>
<feature type="compositionally biased region" description="Polar residues" evidence="2">
    <location>
        <begin position="221"/>
        <end position="252"/>
    </location>
</feature>
<feature type="domain" description="EF-hand" evidence="4">
    <location>
        <begin position="33"/>
        <end position="68"/>
    </location>
</feature>
<dbReference type="InterPro" id="IPR002048">
    <property type="entry name" value="EF_hand_dom"/>
</dbReference>
<feature type="compositionally biased region" description="Low complexity" evidence="2">
    <location>
        <begin position="330"/>
        <end position="352"/>
    </location>
</feature>
<feature type="region of interest" description="Disordered" evidence="2">
    <location>
        <begin position="328"/>
        <end position="361"/>
    </location>
</feature>
<reference evidence="5" key="1">
    <citation type="submission" date="2023-01" db="EMBL/GenBank/DDBJ databases">
        <title>Metagenome sequencing of chrysophaentin producing Chrysophaeum taylorii.</title>
        <authorList>
            <person name="Davison J."/>
            <person name="Bewley C."/>
        </authorList>
    </citation>
    <scope>NUCLEOTIDE SEQUENCE</scope>
    <source>
        <strain evidence="5">NIES-1699</strain>
    </source>
</reference>
<proteinExistence type="predicted"/>
<feature type="region of interest" description="Disordered" evidence="2">
    <location>
        <begin position="269"/>
        <end position="296"/>
    </location>
</feature>
<evidence type="ECO:0000313" key="5">
    <source>
        <dbReference type="EMBL" id="KAJ8605825.1"/>
    </source>
</evidence>
<dbReference type="EMBL" id="JAQMWT010000309">
    <property type="protein sequence ID" value="KAJ8605825.1"/>
    <property type="molecule type" value="Genomic_DNA"/>
</dbReference>
<sequence length="395" mass="44464">MTTWESVARLWKDEEGSNFSRTALEEWFPADPSKKEQRAELWKGLDGNGNGYVSLAEYDGWFNARTLQAEKRRLKSSLFVYARPALVRAFDLANGVQKNSNDDYATKSEFGLLLLGTHAALRIYRIFELADESKDRRVSRDEFAHRLEDVNKELGENGNLVVDDFDSIDADASGSVLLDEAIAFFLAKICTNTKLLAEVPKKVKAAKKERAAPPQEKIVPQKSTPPSLKQTQKSTPPSLKQTPKSTPPSLKQTPVKAKVDTFFFEPPADVERPLQEDFDPPRALQQHDDDDDDYPLRLQYGGLEVLLRPTRTRGADVAPMDLNYHGVQVSLKPSSSSKSTKPSKTPRSAPSADLPAGWSRRYDQTRRRHYYVDHNTKTTTWRNPSANPLFVKSIG</sequence>
<evidence type="ECO:0000259" key="4">
    <source>
        <dbReference type="PROSITE" id="PS50222"/>
    </source>
</evidence>
<feature type="region of interest" description="Disordered" evidence="2">
    <location>
        <begin position="204"/>
        <end position="256"/>
    </location>
</feature>
<dbReference type="SUPFAM" id="SSF47473">
    <property type="entry name" value="EF-hand"/>
    <property type="match status" value="1"/>
</dbReference>
<dbReference type="SMART" id="SM00456">
    <property type="entry name" value="WW"/>
    <property type="match status" value="1"/>
</dbReference>
<dbReference type="AlphaFoldDB" id="A0AAD7XNJ6"/>
<dbReference type="Proteomes" id="UP001230188">
    <property type="component" value="Unassembled WGS sequence"/>
</dbReference>
<accession>A0AAD7XNJ6</accession>
<gene>
    <name evidence="5" type="ORF">CTAYLR_000595</name>
</gene>
<feature type="domain" description="WW" evidence="3">
    <location>
        <begin position="352"/>
        <end position="386"/>
    </location>
</feature>
<feature type="domain" description="EF-hand" evidence="4">
    <location>
        <begin position="118"/>
        <end position="153"/>
    </location>
</feature>
<dbReference type="CDD" id="cd00201">
    <property type="entry name" value="WW"/>
    <property type="match status" value="1"/>
</dbReference>
<dbReference type="Pfam" id="PF00397">
    <property type="entry name" value="WW"/>
    <property type="match status" value="1"/>
</dbReference>
<dbReference type="PROSITE" id="PS50020">
    <property type="entry name" value="WW_DOMAIN_2"/>
    <property type="match status" value="1"/>
</dbReference>
<dbReference type="PROSITE" id="PS50222">
    <property type="entry name" value="EF_HAND_2"/>
    <property type="match status" value="2"/>
</dbReference>
<evidence type="ECO:0008006" key="7">
    <source>
        <dbReference type="Google" id="ProtNLM"/>
    </source>
</evidence>
<organism evidence="5 6">
    <name type="scientific">Chrysophaeum taylorii</name>
    <dbReference type="NCBI Taxonomy" id="2483200"/>
    <lineage>
        <taxon>Eukaryota</taxon>
        <taxon>Sar</taxon>
        <taxon>Stramenopiles</taxon>
        <taxon>Ochrophyta</taxon>
        <taxon>Pelagophyceae</taxon>
        <taxon>Pelagomonadales</taxon>
        <taxon>Pelagomonadaceae</taxon>
        <taxon>Chrysophaeum</taxon>
    </lineage>
</organism>
<name>A0AAD7XNJ6_9STRA</name>
<protein>
    <recommendedName>
        <fullName evidence="7">Calmodulin</fullName>
    </recommendedName>
</protein>
<keyword evidence="6" id="KW-1185">Reference proteome</keyword>
<dbReference type="InterPro" id="IPR001202">
    <property type="entry name" value="WW_dom"/>
</dbReference>
<dbReference type="InterPro" id="IPR018247">
    <property type="entry name" value="EF_Hand_1_Ca_BS"/>
</dbReference>
<dbReference type="InterPro" id="IPR036020">
    <property type="entry name" value="WW_dom_sf"/>
</dbReference>
<keyword evidence="1" id="KW-0106">Calcium</keyword>
<evidence type="ECO:0000256" key="1">
    <source>
        <dbReference type="ARBA" id="ARBA00022837"/>
    </source>
</evidence>
<dbReference type="PROSITE" id="PS00018">
    <property type="entry name" value="EF_HAND_1"/>
    <property type="match status" value="2"/>
</dbReference>
<evidence type="ECO:0000259" key="3">
    <source>
        <dbReference type="PROSITE" id="PS50020"/>
    </source>
</evidence>
<evidence type="ECO:0000313" key="6">
    <source>
        <dbReference type="Proteomes" id="UP001230188"/>
    </source>
</evidence>
<evidence type="ECO:0000256" key="2">
    <source>
        <dbReference type="SAM" id="MobiDB-lite"/>
    </source>
</evidence>
<dbReference type="InterPro" id="IPR011992">
    <property type="entry name" value="EF-hand-dom_pair"/>
</dbReference>
<dbReference type="GO" id="GO:0005509">
    <property type="term" value="F:calcium ion binding"/>
    <property type="evidence" value="ECO:0007669"/>
    <property type="project" value="InterPro"/>
</dbReference>